<keyword evidence="4" id="KW-1185">Reference proteome</keyword>
<dbReference type="RefSeq" id="WP_293225480.1">
    <property type="nucleotide sequence ID" value="NZ_JBHLTN010000018.1"/>
</dbReference>
<accession>A0ABV6PSM4</accession>
<proteinExistence type="predicted"/>
<name>A0ABV6PSM4_9BURK</name>
<dbReference type="Gene3D" id="3.40.190.10">
    <property type="entry name" value="Periplasmic binding protein-like II"/>
    <property type="match status" value="2"/>
</dbReference>
<dbReference type="PROSITE" id="PS51318">
    <property type="entry name" value="TAT"/>
    <property type="match status" value="1"/>
</dbReference>
<evidence type="ECO:0000313" key="4">
    <source>
        <dbReference type="Proteomes" id="UP001589834"/>
    </source>
</evidence>
<comment type="caution">
    <text evidence="3">The sequence shown here is derived from an EMBL/GenBank/DDBJ whole genome shotgun (WGS) entry which is preliminary data.</text>
</comment>
<dbReference type="Proteomes" id="UP001589834">
    <property type="component" value="Unassembled WGS sequence"/>
</dbReference>
<evidence type="ECO:0000256" key="2">
    <source>
        <dbReference type="SAM" id="SignalP"/>
    </source>
</evidence>
<organism evidence="3 4">
    <name type="scientific">Ottowia pentelensis</name>
    <dbReference type="NCBI Taxonomy" id="511108"/>
    <lineage>
        <taxon>Bacteria</taxon>
        <taxon>Pseudomonadati</taxon>
        <taxon>Pseudomonadota</taxon>
        <taxon>Betaproteobacteria</taxon>
        <taxon>Burkholderiales</taxon>
        <taxon>Comamonadaceae</taxon>
        <taxon>Ottowia</taxon>
    </lineage>
</organism>
<feature type="chain" id="PRO_5045336886" evidence="2">
    <location>
        <begin position="25"/>
        <end position="337"/>
    </location>
</feature>
<feature type="signal peptide" evidence="2">
    <location>
        <begin position="1"/>
        <end position="24"/>
    </location>
</feature>
<evidence type="ECO:0000256" key="1">
    <source>
        <dbReference type="ARBA" id="ARBA00022729"/>
    </source>
</evidence>
<keyword evidence="1 2" id="KW-0732">Signal</keyword>
<protein>
    <submittedName>
        <fullName evidence="3">ABC transporter substrate-binding protein</fullName>
    </submittedName>
</protein>
<dbReference type="EMBL" id="JBHLTN010000018">
    <property type="protein sequence ID" value="MFC0592847.1"/>
    <property type="molecule type" value="Genomic_DNA"/>
</dbReference>
<sequence>MDRRRVLQLAGAAGLAGALPAAQAQGGADLAKAKAEGTAVFYANITAVKPIMEAFDQDTGIKGEYTRISSSKFVSTVATEARAGKLLADVVQAPQPVLELLKANGMLAPYRSPAAADYPDWTRPDDTIQLFGVEYVSYLYNTQHVQAADAPKRYEDLADPKWANRIVMANPASHSSTISWLIGLKEKVFASEGAWMDFVKGLAANRPMFVASFGPTPAPVESGEKAIAISMPKYIVTKAPAPLAWGPRGGQPLLGTPRAMALTAKAPHPAAGRAFMDYWLSKKAAGMLAKDVGEYVAAPGVYPPIEGIAQVKVLAIRDLPDAEIQKWGAQFKQIFKG</sequence>
<dbReference type="Pfam" id="PF13343">
    <property type="entry name" value="SBP_bac_6"/>
    <property type="match status" value="1"/>
</dbReference>
<dbReference type="InterPro" id="IPR006311">
    <property type="entry name" value="TAT_signal"/>
</dbReference>
<dbReference type="PANTHER" id="PTHR30006">
    <property type="entry name" value="THIAMINE-BINDING PERIPLASMIC PROTEIN-RELATED"/>
    <property type="match status" value="1"/>
</dbReference>
<evidence type="ECO:0000313" key="3">
    <source>
        <dbReference type="EMBL" id="MFC0592847.1"/>
    </source>
</evidence>
<dbReference type="SUPFAM" id="SSF53850">
    <property type="entry name" value="Periplasmic binding protein-like II"/>
    <property type="match status" value="1"/>
</dbReference>
<reference evidence="3 4" key="1">
    <citation type="submission" date="2024-09" db="EMBL/GenBank/DDBJ databases">
        <authorList>
            <person name="Sun Q."/>
            <person name="Mori K."/>
        </authorList>
    </citation>
    <scope>NUCLEOTIDE SEQUENCE [LARGE SCALE GENOMIC DNA]</scope>
    <source>
        <strain evidence="3 4">NCAIM B.02336</strain>
    </source>
</reference>
<gene>
    <name evidence="3" type="ORF">ACFFGG_09780</name>
</gene>